<dbReference type="InterPro" id="IPR032872">
    <property type="entry name" value="WAK_assoc_C"/>
</dbReference>
<gene>
    <name evidence="8" type="ORF">BAE44_0007286</name>
</gene>
<feature type="region of interest" description="Disordered" evidence="4">
    <location>
        <begin position="265"/>
        <end position="287"/>
    </location>
</feature>
<dbReference type="GO" id="GO:0030247">
    <property type="term" value="F:polysaccharide binding"/>
    <property type="evidence" value="ECO:0007669"/>
    <property type="project" value="InterPro"/>
</dbReference>
<feature type="domain" description="Wall-associated receptor kinase C-terminal" evidence="7">
    <location>
        <begin position="164"/>
        <end position="238"/>
    </location>
</feature>
<feature type="chain" id="PRO_5009188822" description="Wall-associated receptor kinase galacturonan-binding domain-containing protein" evidence="5">
    <location>
        <begin position="21"/>
        <end position="358"/>
    </location>
</feature>
<name>A0A1E5W2T4_9POAL</name>
<feature type="compositionally biased region" description="Polar residues" evidence="4">
    <location>
        <begin position="265"/>
        <end position="277"/>
    </location>
</feature>
<dbReference type="PANTHER" id="PTHR33138:SF75">
    <property type="entry name" value="WALL-ASSOCIATED RECEPTOR KINASE GALACTURONAN-BINDING DOMAIN-CONTAINING PROTEIN"/>
    <property type="match status" value="1"/>
</dbReference>
<reference evidence="8 9" key="1">
    <citation type="submission" date="2016-09" db="EMBL/GenBank/DDBJ databases">
        <title>The draft genome of Dichanthelium oligosanthes: A C3 panicoid grass species.</title>
        <authorList>
            <person name="Studer A.J."/>
            <person name="Schnable J.C."/>
            <person name="Brutnell T.P."/>
        </authorList>
    </citation>
    <scope>NUCLEOTIDE SEQUENCE [LARGE SCALE GENOMIC DNA]</scope>
    <source>
        <strain evidence="9">cv. Kellogg 1175</strain>
        <tissue evidence="8">Leaf</tissue>
    </source>
</reference>
<evidence type="ECO:0000256" key="5">
    <source>
        <dbReference type="SAM" id="SignalP"/>
    </source>
</evidence>
<evidence type="ECO:0000256" key="3">
    <source>
        <dbReference type="ARBA" id="ARBA00023180"/>
    </source>
</evidence>
<accession>A0A1E5W2T4</accession>
<proteinExistence type="predicted"/>
<dbReference type="AlphaFoldDB" id="A0A1E5W2T4"/>
<feature type="signal peptide" evidence="5">
    <location>
        <begin position="1"/>
        <end position="20"/>
    </location>
</feature>
<protein>
    <recommendedName>
        <fullName evidence="10">Wall-associated receptor kinase galacturonan-binding domain-containing protein</fullName>
    </recommendedName>
</protein>
<dbReference type="SUPFAM" id="SSF56112">
    <property type="entry name" value="Protein kinase-like (PK-like)"/>
    <property type="match status" value="1"/>
</dbReference>
<dbReference type="STRING" id="888268.A0A1E5W2T4"/>
<dbReference type="GO" id="GO:0016020">
    <property type="term" value="C:membrane"/>
    <property type="evidence" value="ECO:0007669"/>
    <property type="project" value="UniProtKB-SubCell"/>
</dbReference>
<evidence type="ECO:0000256" key="2">
    <source>
        <dbReference type="ARBA" id="ARBA00022729"/>
    </source>
</evidence>
<keyword evidence="9" id="KW-1185">Reference proteome</keyword>
<feature type="domain" description="Wall-associated receptor kinase galacturonan-binding" evidence="6">
    <location>
        <begin position="35"/>
        <end position="98"/>
    </location>
</feature>
<dbReference type="Gene3D" id="3.30.200.20">
    <property type="entry name" value="Phosphorylase Kinase, domain 1"/>
    <property type="match status" value="1"/>
</dbReference>
<evidence type="ECO:0000313" key="8">
    <source>
        <dbReference type="EMBL" id="OEL31694.1"/>
    </source>
</evidence>
<evidence type="ECO:0000259" key="6">
    <source>
        <dbReference type="Pfam" id="PF13947"/>
    </source>
</evidence>
<dbReference type="OrthoDB" id="635050at2759"/>
<dbReference type="EMBL" id="LWDX02022897">
    <property type="protein sequence ID" value="OEL31694.1"/>
    <property type="molecule type" value="Genomic_DNA"/>
</dbReference>
<keyword evidence="3" id="KW-0325">Glycoprotein</keyword>
<dbReference type="Pfam" id="PF13947">
    <property type="entry name" value="GUB_WAK_bind"/>
    <property type="match status" value="1"/>
</dbReference>
<dbReference type="Proteomes" id="UP000095767">
    <property type="component" value="Unassembled WGS sequence"/>
</dbReference>
<dbReference type="PANTHER" id="PTHR33138">
    <property type="entry name" value="OS01G0690200 PROTEIN"/>
    <property type="match status" value="1"/>
</dbReference>
<evidence type="ECO:0000259" key="7">
    <source>
        <dbReference type="Pfam" id="PF14380"/>
    </source>
</evidence>
<evidence type="ECO:0000256" key="1">
    <source>
        <dbReference type="ARBA" id="ARBA00004167"/>
    </source>
</evidence>
<evidence type="ECO:0008006" key="10">
    <source>
        <dbReference type="Google" id="ProtNLM"/>
    </source>
</evidence>
<dbReference type="Pfam" id="PF14380">
    <property type="entry name" value="WAK_assoc"/>
    <property type="match status" value="1"/>
</dbReference>
<dbReference type="InterPro" id="IPR011009">
    <property type="entry name" value="Kinase-like_dom_sf"/>
</dbReference>
<sequence length="358" mass="39372">MQPAVVAVLLLLLPLSSCLAIATAGTNGSSGNTSCTPARCGDMNITYPFFLGGVQPLYCGYPAFELTCDANRTYLSLTLRQRMYRVHNIFYENSSLVMAVERTFAGDVTCPIPDFNVSAGLALLPLNISDTNKDLVFLHNCPPGQGRTLTPPCANNTYISERPHEEGKPPQGIPVNCSYVTVPVREFQGRDPVRDYGRLISDGFQVEWLAKPECGECRGRGGECRFVEFSFRCICRDGRPCPNSRGKQHLLTRIGNLLLNSDNQYGNTLSSSRNQNLGRRRKRKRSASLVGLIRDRDGTPLASLRKEFSMTSSPRTHIFTYEELDEATDGFSNERELGVGGFGTVYKGTCLSVPASSV</sequence>
<comment type="subcellular location">
    <subcellularLocation>
        <location evidence="1">Membrane</location>
        <topology evidence="1">Single-pass membrane protein</topology>
    </subcellularLocation>
</comment>
<dbReference type="InterPro" id="IPR025287">
    <property type="entry name" value="WAK_GUB"/>
</dbReference>
<comment type="caution">
    <text evidence="8">The sequence shown here is derived from an EMBL/GenBank/DDBJ whole genome shotgun (WGS) entry which is preliminary data.</text>
</comment>
<keyword evidence="2 5" id="KW-0732">Signal</keyword>
<evidence type="ECO:0000256" key="4">
    <source>
        <dbReference type="SAM" id="MobiDB-lite"/>
    </source>
</evidence>
<organism evidence="8 9">
    <name type="scientific">Dichanthelium oligosanthes</name>
    <dbReference type="NCBI Taxonomy" id="888268"/>
    <lineage>
        <taxon>Eukaryota</taxon>
        <taxon>Viridiplantae</taxon>
        <taxon>Streptophyta</taxon>
        <taxon>Embryophyta</taxon>
        <taxon>Tracheophyta</taxon>
        <taxon>Spermatophyta</taxon>
        <taxon>Magnoliopsida</taxon>
        <taxon>Liliopsida</taxon>
        <taxon>Poales</taxon>
        <taxon>Poaceae</taxon>
        <taxon>PACMAD clade</taxon>
        <taxon>Panicoideae</taxon>
        <taxon>Panicodae</taxon>
        <taxon>Paniceae</taxon>
        <taxon>Dichantheliinae</taxon>
        <taxon>Dichanthelium</taxon>
    </lineage>
</organism>
<evidence type="ECO:0000313" key="9">
    <source>
        <dbReference type="Proteomes" id="UP000095767"/>
    </source>
</evidence>